<evidence type="ECO:0000259" key="2">
    <source>
        <dbReference type="Pfam" id="PF00534"/>
    </source>
</evidence>
<dbReference type="GO" id="GO:0016757">
    <property type="term" value="F:glycosyltransferase activity"/>
    <property type="evidence" value="ECO:0007669"/>
    <property type="project" value="UniProtKB-KW"/>
</dbReference>
<dbReference type="GO" id="GO:0009103">
    <property type="term" value="P:lipopolysaccharide biosynthetic process"/>
    <property type="evidence" value="ECO:0007669"/>
    <property type="project" value="TreeGrafter"/>
</dbReference>
<dbReference type="CDD" id="cd03809">
    <property type="entry name" value="GT4_MtfB-like"/>
    <property type="match status" value="1"/>
</dbReference>
<organism evidence="4 5">
    <name type="scientific">Marinobacterium stanieri</name>
    <dbReference type="NCBI Taxonomy" id="49186"/>
    <lineage>
        <taxon>Bacteria</taxon>
        <taxon>Pseudomonadati</taxon>
        <taxon>Pseudomonadota</taxon>
        <taxon>Gammaproteobacteria</taxon>
        <taxon>Oceanospirillales</taxon>
        <taxon>Oceanospirillaceae</taxon>
        <taxon>Marinobacterium</taxon>
    </lineage>
</organism>
<dbReference type="STRING" id="49186.SAMN05421647_11074"/>
<dbReference type="Pfam" id="PF00534">
    <property type="entry name" value="Glycos_transf_1"/>
    <property type="match status" value="1"/>
</dbReference>
<keyword evidence="5" id="KW-1185">Reference proteome</keyword>
<dbReference type="AlphaFoldDB" id="A0A1N6WBP9"/>
<dbReference type="Proteomes" id="UP000186895">
    <property type="component" value="Unassembled WGS sequence"/>
</dbReference>
<accession>A0A1N6WBP9</accession>
<protein>
    <submittedName>
        <fullName evidence="4">Alpha-1,3-rhamnosyl/mannosyltransferase</fullName>
    </submittedName>
</protein>
<name>A0A1N6WBP9_9GAMM</name>
<feature type="domain" description="Glycosyl transferase family 1" evidence="2">
    <location>
        <begin position="199"/>
        <end position="358"/>
    </location>
</feature>
<evidence type="ECO:0000313" key="5">
    <source>
        <dbReference type="Proteomes" id="UP000186895"/>
    </source>
</evidence>
<keyword evidence="4" id="KW-0328">Glycosyltransferase</keyword>
<keyword evidence="1 4" id="KW-0808">Transferase</keyword>
<dbReference type="SUPFAM" id="SSF53756">
    <property type="entry name" value="UDP-Glycosyltransferase/glycogen phosphorylase"/>
    <property type="match status" value="1"/>
</dbReference>
<dbReference type="eggNOG" id="COG0438">
    <property type="taxonomic scope" value="Bacteria"/>
</dbReference>
<evidence type="ECO:0000313" key="4">
    <source>
        <dbReference type="EMBL" id="SIQ87458.1"/>
    </source>
</evidence>
<dbReference type="PANTHER" id="PTHR46401">
    <property type="entry name" value="GLYCOSYLTRANSFERASE WBBK-RELATED"/>
    <property type="match status" value="1"/>
</dbReference>
<reference evidence="4 5" key="1">
    <citation type="submission" date="2017-01" db="EMBL/GenBank/DDBJ databases">
        <authorList>
            <person name="Mah S.A."/>
            <person name="Swanson W.J."/>
            <person name="Moy G.W."/>
            <person name="Vacquier V.D."/>
        </authorList>
    </citation>
    <scope>NUCLEOTIDE SEQUENCE [LARGE SCALE GENOMIC DNA]</scope>
    <source>
        <strain evidence="4 5">DSM 7027</strain>
    </source>
</reference>
<evidence type="ECO:0000256" key="1">
    <source>
        <dbReference type="ARBA" id="ARBA00022679"/>
    </source>
</evidence>
<dbReference type="InterPro" id="IPR001296">
    <property type="entry name" value="Glyco_trans_1"/>
</dbReference>
<sequence>MRIAVNTYSLQPQPTGIGRYTSGLLRELLKRSDIDDVCGLSAGGLIPRAQLLPLLDAIEQPAKPQQRSWRSRLAKLPGAHRAWQMVKDHQARRASRSLEGYCYWEPSFVLMPFNGPSVATIHDLSHVHHPEFHPAYRVKALNQQLPHTYAKATRLNAVSAFTREMLQQQGVSAPVDIVSPGVDDSFFSVTEAQRQNCRQQLNLPEQYLLSVATLEPRKNLERVIAAFTALPETLRQQFPLVLAGARGWHSETIEAAINRLTEKAQAFRLGYVDQSHIPALYANASLSIYVSHYEGFGMPIAESMAAGTAVLTADRTSMPEVAGGHALLANPESVESIRQQLERLLSDADLRDSLANAGNTHADRFRWQLSAQHLVDSLTLAQQEYRP</sequence>
<dbReference type="EMBL" id="FTMN01000010">
    <property type="protein sequence ID" value="SIQ87458.1"/>
    <property type="molecule type" value="Genomic_DNA"/>
</dbReference>
<dbReference type="RefSeq" id="WP_076465261.1">
    <property type="nucleotide sequence ID" value="NZ_FTMN01000010.1"/>
</dbReference>
<gene>
    <name evidence="4" type="ORF">SAMN05421647_11074</name>
</gene>
<feature type="domain" description="Glycosyltransferase subfamily 4-like N-terminal" evidence="3">
    <location>
        <begin position="16"/>
        <end position="185"/>
    </location>
</feature>
<proteinExistence type="predicted"/>
<dbReference type="Gene3D" id="3.40.50.2000">
    <property type="entry name" value="Glycogen Phosphorylase B"/>
    <property type="match status" value="2"/>
</dbReference>
<dbReference type="PANTHER" id="PTHR46401:SF2">
    <property type="entry name" value="GLYCOSYLTRANSFERASE WBBK-RELATED"/>
    <property type="match status" value="1"/>
</dbReference>
<evidence type="ECO:0000259" key="3">
    <source>
        <dbReference type="Pfam" id="PF13439"/>
    </source>
</evidence>
<dbReference type="InterPro" id="IPR028098">
    <property type="entry name" value="Glyco_trans_4-like_N"/>
</dbReference>
<dbReference type="Pfam" id="PF13439">
    <property type="entry name" value="Glyco_transf_4"/>
    <property type="match status" value="1"/>
</dbReference>